<dbReference type="Proteomes" id="UP000697998">
    <property type="component" value="Unassembled WGS sequence"/>
</dbReference>
<accession>A0A935UHB4</accession>
<gene>
    <name evidence="1" type="ORF">IPJ27_11425</name>
</gene>
<name>A0A935UHB4_9PROT</name>
<dbReference type="AlphaFoldDB" id="A0A935UHB4"/>
<organism evidence="1 2">
    <name type="scientific">Candidatus Accumulibacter proximus</name>
    <dbReference type="NCBI Taxonomy" id="2954385"/>
    <lineage>
        <taxon>Bacteria</taxon>
        <taxon>Pseudomonadati</taxon>
        <taxon>Pseudomonadota</taxon>
        <taxon>Betaproteobacteria</taxon>
        <taxon>Candidatus Accumulibacter</taxon>
    </lineage>
</organism>
<comment type="caution">
    <text evidence="1">The sequence shown here is derived from an EMBL/GenBank/DDBJ whole genome shotgun (WGS) entry which is preliminary data.</text>
</comment>
<dbReference type="EMBL" id="JADJMH010000009">
    <property type="protein sequence ID" value="MBK7675308.1"/>
    <property type="molecule type" value="Genomic_DNA"/>
</dbReference>
<protein>
    <submittedName>
        <fullName evidence="1">Uncharacterized protein</fullName>
    </submittedName>
</protein>
<evidence type="ECO:0000313" key="2">
    <source>
        <dbReference type="Proteomes" id="UP000697998"/>
    </source>
</evidence>
<evidence type="ECO:0000313" key="1">
    <source>
        <dbReference type="EMBL" id="MBK7675308.1"/>
    </source>
</evidence>
<sequence>MDALRLIAKPHNHQLVIDLPPSMDDCLLEVIVLPARADQLPAMSGRRRRPSPMLAGTVGLKEDLLAAAVPETDWDALH</sequence>
<reference evidence="1 2" key="1">
    <citation type="submission" date="2020-10" db="EMBL/GenBank/DDBJ databases">
        <title>Connecting structure to function with the recovery of over 1000 high-quality activated sludge metagenome-assembled genomes encoding full-length rRNA genes using long-read sequencing.</title>
        <authorList>
            <person name="Singleton C.M."/>
            <person name="Petriglieri F."/>
            <person name="Kristensen J.M."/>
            <person name="Kirkegaard R.H."/>
            <person name="Michaelsen T.Y."/>
            <person name="Andersen M.H."/>
            <person name="Karst S.M."/>
            <person name="Dueholm M.S."/>
            <person name="Nielsen P.H."/>
            <person name="Albertsen M."/>
        </authorList>
    </citation>
    <scope>NUCLEOTIDE SEQUENCE [LARGE SCALE GENOMIC DNA]</scope>
    <source>
        <strain evidence="1">EsbW_18-Q3-R4-48_BATAC.285</strain>
    </source>
</reference>
<proteinExistence type="predicted"/>